<dbReference type="AlphaFoldDB" id="A0A9X1ZYR0"/>
<comment type="caution">
    <text evidence="2">The sequence shown here is derived from an EMBL/GenBank/DDBJ whole genome shotgun (WGS) entry which is preliminary data.</text>
</comment>
<dbReference type="RefSeq" id="WP_249602293.1">
    <property type="nucleotide sequence ID" value="NZ_JAKHSK010000023.1"/>
</dbReference>
<dbReference type="Proteomes" id="UP001139521">
    <property type="component" value="Unassembled WGS sequence"/>
</dbReference>
<proteinExistence type="predicted"/>
<accession>A0A9X1ZYR0</accession>
<protein>
    <submittedName>
        <fullName evidence="2">DUF2236 domain-containing protein</fullName>
    </submittedName>
</protein>
<evidence type="ECO:0000313" key="2">
    <source>
        <dbReference type="EMBL" id="MCL6219575.1"/>
    </source>
</evidence>
<sequence length="257" mass="30249">MEKTYFTKKDSIVRQIWGKADTIMFIFAGAAAEFALNKAVDWLYYTGRLPKDPLGRLFSTVNYAKVIVFAEEKAAFQAIDQMNKIHAKIEENRGFKIPEWAYRDVLFMLIDYSIRAFEALERRLTLNEKEEVLSVFLKVGHGMKIEGLPKDFKDWKQQRELQLQENFEHSDFTQDLFVQYKKHLGVARYRLLLEAQILMAPKRVKELLNFREHSVLIAVIPLYRLSRSFKIDYILKALILPKDYKNDIKALDHSVIH</sequence>
<dbReference type="Pfam" id="PF09995">
    <property type="entry name" value="MPAB_Lcp_cat"/>
    <property type="match status" value="1"/>
</dbReference>
<organism evidence="2 3">
    <name type="scientific">Zunongwangia pacifica</name>
    <dbReference type="NCBI Taxonomy" id="2911062"/>
    <lineage>
        <taxon>Bacteria</taxon>
        <taxon>Pseudomonadati</taxon>
        <taxon>Bacteroidota</taxon>
        <taxon>Flavobacteriia</taxon>
        <taxon>Flavobacteriales</taxon>
        <taxon>Flavobacteriaceae</taxon>
        <taxon>Zunongwangia</taxon>
    </lineage>
</organism>
<reference evidence="2" key="1">
    <citation type="submission" date="2022-01" db="EMBL/GenBank/DDBJ databases">
        <title>Genome sequencing of Zunongwangia sp. M21534 genome.</title>
        <authorList>
            <person name="Chen Y."/>
            <person name="Dong C."/>
            <person name="Shao Z."/>
        </authorList>
    </citation>
    <scope>NUCLEOTIDE SEQUENCE</scope>
    <source>
        <strain evidence="2">MCCC M21534</strain>
    </source>
</reference>
<gene>
    <name evidence="2" type="ORF">L1967_14865</name>
</gene>
<evidence type="ECO:0000313" key="3">
    <source>
        <dbReference type="Proteomes" id="UP001139521"/>
    </source>
</evidence>
<dbReference type="GO" id="GO:0016491">
    <property type="term" value="F:oxidoreductase activity"/>
    <property type="evidence" value="ECO:0007669"/>
    <property type="project" value="InterPro"/>
</dbReference>
<name>A0A9X1ZYR0_9FLAO</name>
<feature type="domain" description="ER-bound oxygenase mpaB/mpaB'/Rubber oxygenase catalytic" evidence="1">
    <location>
        <begin position="26"/>
        <end position="211"/>
    </location>
</feature>
<keyword evidence="3" id="KW-1185">Reference proteome</keyword>
<dbReference type="EMBL" id="JAKHSK010000023">
    <property type="protein sequence ID" value="MCL6219575.1"/>
    <property type="molecule type" value="Genomic_DNA"/>
</dbReference>
<dbReference type="InterPro" id="IPR018713">
    <property type="entry name" value="MPAB/Lcp_cat_dom"/>
</dbReference>
<evidence type="ECO:0000259" key="1">
    <source>
        <dbReference type="Pfam" id="PF09995"/>
    </source>
</evidence>